<evidence type="ECO:0000313" key="3">
    <source>
        <dbReference type="Proteomes" id="UP000632740"/>
    </source>
</evidence>
<feature type="compositionally biased region" description="Basic and acidic residues" evidence="1">
    <location>
        <begin position="13"/>
        <end position="22"/>
    </location>
</feature>
<dbReference type="RefSeq" id="WP_203749538.1">
    <property type="nucleotide sequence ID" value="NZ_BONK01000003.1"/>
</dbReference>
<evidence type="ECO:0000313" key="2">
    <source>
        <dbReference type="EMBL" id="GIG20316.1"/>
    </source>
</evidence>
<proteinExistence type="predicted"/>
<feature type="compositionally biased region" description="Low complexity" evidence="1">
    <location>
        <begin position="1"/>
        <end position="10"/>
    </location>
</feature>
<sequence length="160" mass="17403">MTTTTTTTTTPSTHERSGARTDDLHLLSVLESGLPAQLGTVDEPATYTVPIVVSRQVTPGERARLEDPETARRLAVRTGTRQNGESLRLVVSDRRLLIENTTLDELRDGLADALSTMLQEMGDDLRSESSDRAAVAQSRAVEEQRRVAAVHAAVAAIHFE</sequence>
<accession>A0A919U0C6</accession>
<evidence type="ECO:0000256" key="1">
    <source>
        <dbReference type="SAM" id="MobiDB-lite"/>
    </source>
</evidence>
<organism evidence="2 3">
    <name type="scientific">Cellulomonas chitinilytica</name>
    <dbReference type="NCBI Taxonomy" id="398759"/>
    <lineage>
        <taxon>Bacteria</taxon>
        <taxon>Bacillati</taxon>
        <taxon>Actinomycetota</taxon>
        <taxon>Actinomycetes</taxon>
        <taxon>Micrococcales</taxon>
        <taxon>Cellulomonadaceae</taxon>
        <taxon>Cellulomonas</taxon>
    </lineage>
</organism>
<dbReference type="AlphaFoldDB" id="A0A919U0C6"/>
<dbReference type="Proteomes" id="UP000632740">
    <property type="component" value="Unassembled WGS sequence"/>
</dbReference>
<dbReference type="EMBL" id="BONK01000003">
    <property type="protein sequence ID" value="GIG20316.1"/>
    <property type="molecule type" value="Genomic_DNA"/>
</dbReference>
<keyword evidence="3" id="KW-1185">Reference proteome</keyword>
<comment type="caution">
    <text evidence="2">The sequence shown here is derived from an EMBL/GenBank/DDBJ whole genome shotgun (WGS) entry which is preliminary data.</text>
</comment>
<gene>
    <name evidence="2" type="ORF">Cch01nite_10400</name>
</gene>
<feature type="region of interest" description="Disordered" evidence="1">
    <location>
        <begin position="1"/>
        <end position="22"/>
    </location>
</feature>
<name>A0A919U0C6_9CELL</name>
<protein>
    <submittedName>
        <fullName evidence="2">Uncharacterized protein</fullName>
    </submittedName>
</protein>
<reference evidence="2" key="1">
    <citation type="submission" date="2021-01" db="EMBL/GenBank/DDBJ databases">
        <title>Whole genome shotgun sequence of Cellulomonas chitinilytica NBRC 110799.</title>
        <authorList>
            <person name="Komaki H."/>
            <person name="Tamura T."/>
        </authorList>
    </citation>
    <scope>NUCLEOTIDE SEQUENCE</scope>
    <source>
        <strain evidence="2">NBRC 110799</strain>
    </source>
</reference>